<gene>
    <name evidence="2" type="ORF">BECKSD772D_GA0070982_10103</name>
</gene>
<evidence type="ECO:0000313" key="2">
    <source>
        <dbReference type="EMBL" id="VFK78235.1"/>
    </source>
</evidence>
<proteinExistence type="predicted"/>
<feature type="region of interest" description="Disordered" evidence="1">
    <location>
        <begin position="1"/>
        <end position="24"/>
    </location>
</feature>
<sequence>MKKLSTLGGPQPLDRKPGSSLPDDIFKRMEPTGDFLETRNQFSVHDIRHRSVPRLFDVGIGPFDDVEGGDVCAFTRGPD</sequence>
<dbReference type="EMBL" id="CAADHB010000010">
    <property type="protein sequence ID" value="VFK78235.1"/>
    <property type="molecule type" value="Genomic_DNA"/>
</dbReference>
<reference evidence="2" key="1">
    <citation type="submission" date="2019-02" db="EMBL/GenBank/DDBJ databases">
        <authorList>
            <person name="Gruber-Vodicka R. H."/>
            <person name="Seah K. B. B."/>
        </authorList>
    </citation>
    <scope>NUCLEOTIDE SEQUENCE</scope>
    <source>
        <strain evidence="2">BECK_S127</strain>
    </source>
</reference>
<accession>A0A451BIW0</accession>
<protein>
    <submittedName>
        <fullName evidence="2">Uncharacterized protein</fullName>
    </submittedName>
</protein>
<dbReference type="AlphaFoldDB" id="A0A451BIW0"/>
<evidence type="ECO:0000256" key="1">
    <source>
        <dbReference type="SAM" id="MobiDB-lite"/>
    </source>
</evidence>
<name>A0A451BIW0_9GAMM</name>
<organism evidence="2">
    <name type="scientific">Candidatus Kentrum sp. SD</name>
    <dbReference type="NCBI Taxonomy" id="2126332"/>
    <lineage>
        <taxon>Bacteria</taxon>
        <taxon>Pseudomonadati</taxon>
        <taxon>Pseudomonadota</taxon>
        <taxon>Gammaproteobacteria</taxon>
        <taxon>Candidatus Kentrum</taxon>
    </lineage>
</organism>